<feature type="domain" description="Tudor" evidence="2">
    <location>
        <begin position="137"/>
        <end position="197"/>
    </location>
</feature>
<feature type="region of interest" description="Disordered" evidence="1">
    <location>
        <begin position="805"/>
        <end position="999"/>
    </location>
</feature>
<dbReference type="PANTHER" id="PTHR22948">
    <property type="entry name" value="TUDOR DOMAIN CONTAINING PROTEIN"/>
    <property type="match status" value="1"/>
</dbReference>
<feature type="compositionally biased region" description="Basic and acidic residues" evidence="1">
    <location>
        <begin position="913"/>
        <end position="945"/>
    </location>
</feature>
<evidence type="ECO:0000256" key="1">
    <source>
        <dbReference type="SAM" id="MobiDB-lite"/>
    </source>
</evidence>
<feature type="domain" description="Tudor" evidence="2">
    <location>
        <begin position="2084"/>
        <end position="2140"/>
    </location>
</feature>
<feature type="compositionally biased region" description="Polar residues" evidence="1">
    <location>
        <begin position="724"/>
        <end position="741"/>
    </location>
</feature>
<feature type="domain" description="Tudor" evidence="2">
    <location>
        <begin position="1496"/>
        <end position="1553"/>
    </location>
</feature>
<proteinExistence type="predicted"/>
<reference evidence="4" key="1">
    <citation type="submission" date="2020-01" db="EMBL/GenBank/DDBJ databases">
        <title>Draft genome sequence of the Termite Coptotermes fromosanus.</title>
        <authorList>
            <person name="Itakura S."/>
            <person name="Yosikawa Y."/>
            <person name="Umezawa K."/>
        </authorList>
    </citation>
    <scope>NUCLEOTIDE SEQUENCE [LARGE SCALE GENOMIC DNA]</scope>
</reference>
<feature type="domain" description="Tudor" evidence="2">
    <location>
        <begin position="1084"/>
        <end position="1142"/>
    </location>
</feature>
<organism evidence="3 4">
    <name type="scientific">Coptotermes formosanus</name>
    <name type="common">Formosan subterranean termite</name>
    <dbReference type="NCBI Taxonomy" id="36987"/>
    <lineage>
        <taxon>Eukaryota</taxon>
        <taxon>Metazoa</taxon>
        <taxon>Ecdysozoa</taxon>
        <taxon>Arthropoda</taxon>
        <taxon>Hexapoda</taxon>
        <taxon>Insecta</taxon>
        <taxon>Pterygota</taxon>
        <taxon>Neoptera</taxon>
        <taxon>Polyneoptera</taxon>
        <taxon>Dictyoptera</taxon>
        <taxon>Blattodea</taxon>
        <taxon>Blattoidea</taxon>
        <taxon>Termitoidae</taxon>
        <taxon>Rhinotermitidae</taxon>
        <taxon>Coptotermes</taxon>
    </lineage>
</organism>
<feature type="compositionally biased region" description="Basic and acidic residues" evidence="1">
    <location>
        <begin position="836"/>
        <end position="848"/>
    </location>
</feature>
<keyword evidence="4" id="KW-1185">Reference proteome</keyword>
<dbReference type="Gene3D" id="2.30.30.140">
    <property type="match status" value="10"/>
</dbReference>
<evidence type="ECO:0000313" key="4">
    <source>
        <dbReference type="Proteomes" id="UP000502823"/>
    </source>
</evidence>
<dbReference type="SMART" id="SM00333">
    <property type="entry name" value="TUDOR"/>
    <property type="match status" value="10"/>
</dbReference>
<dbReference type="SUPFAM" id="SSF63748">
    <property type="entry name" value="Tudor/PWWP/MBT"/>
    <property type="match status" value="10"/>
</dbReference>
<feature type="compositionally biased region" description="Polar residues" evidence="1">
    <location>
        <begin position="2680"/>
        <end position="2691"/>
    </location>
</feature>
<feature type="compositionally biased region" description="Basic and acidic residues" evidence="1">
    <location>
        <begin position="2454"/>
        <end position="2464"/>
    </location>
</feature>
<evidence type="ECO:0000313" key="3">
    <source>
        <dbReference type="EMBL" id="GFG36978.1"/>
    </source>
</evidence>
<gene>
    <name evidence="3" type="ORF">Cfor_05399</name>
</gene>
<name>A0A6L2Q2E7_COPFO</name>
<comment type="caution">
    <text evidence="3">The sequence shown here is derived from an EMBL/GenBank/DDBJ whole genome shotgun (WGS) entry which is preliminary data.</text>
</comment>
<sequence length="2802" mass="309936">MINVLAVLNVARHAAHRIVVLDRVTQHTLTDYVCDTILFLHLLQIFWTLVFTDAHLLSLSIRKYGGVGLVVRVHVKFKRDTMSSLQQAVEIFVTCIENDGPLLKVWGQLDRTQATTVERLILQLREQFERGLGIPSAVHVGQLCCARYNDGVYYRARVTSPSDLSVGQVAVHFIDYGNSEVVSLTDIRSLEENSLTNMLASVSDQATDFFLAGVLPLAGAWDENSLAFIRQALCYEELKSVAVAQIGNKRLIKVFYNNEDFAQILIASKIGVSIAIHAQRALIQAYYGLDSAVPLYPGFTVPPPSRMLLNHLRSQTLTMPPPPPAIRMDCNSQRMLGSTPLQETARIFTTPVLELNSEHMVYVSYVEDGPLSFAVQLQATEGTLSAVMDEMNKSPPVPFTQPLMPGSLCLGRFTEDQTLCRAVVVNVLDDKCKLYYVDFGNSEVVPYSEIFELPKQFIFPEVMALHFALGGLKNLTISEDIKSYFKELVTEKVLRLRVIPPEGPPIKQYGELYLNGTNVLDLLIQKMKEKQVACNFPVMPLPQVGTRDSVKVSYVITASNFYVQLEANAEALKSVMLAVETVCTSVAPLMADQLQIGLPCCAQYSEDGKWYRAKILSVSSTLVEVLYVDYGNTDCVSLSSVKYIDPSLVKILNAQAIRCCLSGFQDNMNEYLATKFEEITLDKTLTMVVIDKLPDDVVLVELYDQSVGSHVNVGAQLMPKETAQESTRTQSQLPTFSSTAKESGWQEGATEASSEMSQQRTQGERKKQVWGGGMDRSNQRESRSQPYCREALPSLKGLSWRYSQRKPCRSGENMGEWRSRDKEASGGGGGGGKAWQNKDHASWKEENGTRGAKGKWGGHSDGGRSRSEKWNSRGDDERRGKSWPVGFGGSESGNSKTFNRDEEGGSRYGSGRNTEEAGGHHRKWNNREDNGERRNRWRGDNDNSQRRGGIGDSATKWRGNRADDDIAGSRGRHKPWGNHEQSGKELGIQKNNGNESEETDVWGGSLQAATQEWDVNDNESAVRVTIPEPPVQIGDMKPVEVVFLASPEEFCVQVTSESSKLTSVMEGIASFYGAGGGRSVPIANLKTGTACVARYSEDETMYRGIIESVNSASAVVLFCDYGNKEDVPLDEIKEISSEFMSLPIQGLMCRLLAAKPQQDGSWSEEEIVKFTNLTEGKELQAHIINRSNGVYELVLKDTETGININEQFGARIEEVQVVVPKAGEGQSCELVLPDQKYCVQIVAPATEEKVRVTWFIDPGQFYCQMQTSQLAINDMMNAIQAAYWSKPPLTSSVQVGCPVIAKFVSDGVLYRAEVKEIPDSSSLVVQFIDYGNCDIVMRSSVWEMEARFMALPKQALPCCLRGVKAVGSQWSRGDMGVDKHFKAETFSCTFHGCEQGKYNVSLMSEEGKNIADQLVEDGLAVAEVVHSETTQTADTGEMFLDLSLLPGQIIRAHVTCVGAASKFYVCLNPALANRIQALVDEHIQKPENMQPVGPDSVAMNGLCIASQDGAHWHRGEIVDFATDGTVVKFIDIGDSDKIPLDKVLAIPPELAKFHPQAVECHVASSIDLTIAPDMDVILRVESVDRARLFVTLFTVEGRRLDLLENTDAEPFLEVDPVCPLPVMSKQTKVWVSHVEGPDCIWLQRVCDASTIAELLEEMYIFYVAEGKGIDLEVTENKLCAAKSVSDGQWYRGRILAVNVSDATYTVHFIDYGNSETIPAADVKELDASLFIPHAQAVCTALAVEFDQSEQITSQLLEITADKECTAVFGLKKEDRWLVDLFVDGASISKKLLDSGLVKVFDAYLFKSELKAGTDHAVFVSHIDSPCSFWIQRADSSQEIVILQGELQVAADMLENMLSVPPVGTLCLGMYDEAWYRARVLESKLSLVTVHFIDYGNVEVIDVSSKGLKPLPQKMQCIPEYAERCSLLGSYEAYKFHDGASEMMEALVGGTEEPVTVRVFSDGEVKHVDIFSTDKNSVLMTLVEGGLATNTQLSKEKSPVDEDIREEITSVSTQVTEEVTAHVDIQVTEEICAVDTETSEDVSAVFVSHVTSPAEFWIQHESDTSYIEEMENRLLEAKNFPVLAAVVEGAVCAAEFTDGLWYRARVVQATHGVEVLFFDYGNSSASTELRSLPEDLLSVPPLAKCCSLPLLKGVKEWSTAAQEKFIERVGDGGTRFQVKILEEGDISVVSLLNGGQRVEEELLNLCPGIDEVSTSYVKPCKLYACISHVISPSEFWIQREESLPHLEEVTSKLNEAGDLPILNYINEGVLCVAQCPEDGNWYRAHILSHDEDCVEVMYVDFGNTAISPELRQLPLELKDLPPLAKKCCLSISNDTLEQAETLNDAFKDIVNGTAKLFEIEIIRDGNPAVVSMWHEGQNVEEELIKVVEGKKMELSAAGSETVMETCPELRKEGCVYNEGVAIMEDGGVQQGTEVQEEYNRKHSEGVSELDASGMQRRETGEKIPDENGQGKMEENWKDSSENISSFIEHNEESSKDQNGGKDIVYDVQITFHDLKINDIEDASCRDFTSQEVEESNLATSAEFIKVNSTKESTKDAALDSLNMYTVTETKVEHQKDKVSKVNVQNQYPDLHLQRTQHTEKFIREINIEIKTPDKVVNKALGDLYSERIVPASISRGLSREELLGAIPRSASPKLRHDEKIVPGCISQKRLADTDRGDGTKSAPSTPLVSRSSKILQRVSSCDEFRQRNVSSPKLTHNDRIVPGSITRGETEEEIRPLTPKLPHAEKIVPGSISQGISDEELGSDQLQAPVMKTHECDGEEAVEDNSLSAAEVVDFTSIAVLQP</sequence>
<feature type="domain" description="Tudor" evidence="2">
    <location>
        <begin position="1292"/>
        <end position="1351"/>
    </location>
</feature>
<feature type="compositionally biased region" description="Basic and acidic residues" evidence="1">
    <location>
        <begin position="815"/>
        <end position="824"/>
    </location>
</feature>
<protein>
    <recommendedName>
        <fullName evidence="2">Tudor domain-containing protein</fullName>
    </recommendedName>
</protein>
<feature type="region of interest" description="Disordered" evidence="1">
    <location>
        <begin position="2667"/>
        <end position="2691"/>
    </location>
</feature>
<dbReference type="FunCoup" id="A0A6L2Q2E7">
    <property type="interactions" value="206"/>
</dbReference>
<feature type="domain" description="Tudor" evidence="2">
    <location>
        <begin position="1672"/>
        <end position="1732"/>
    </location>
</feature>
<dbReference type="Pfam" id="PF00567">
    <property type="entry name" value="TUDOR"/>
    <property type="match status" value="10"/>
</dbReference>
<dbReference type="EMBL" id="BLKM01012573">
    <property type="protein sequence ID" value="GFG36978.1"/>
    <property type="molecule type" value="Genomic_DNA"/>
</dbReference>
<dbReference type="PROSITE" id="PS50304">
    <property type="entry name" value="TUDOR"/>
    <property type="match status" value="10"/>
</dbReference>
<dbReference type="Gene3D" id="2.40.50.90">
    <property type="match status" value="6"/>
</dbReference>
<feature type="domain" description="Tudor" evidence="2">
    <location>
        <begin position="402"/>
        <end position="460"/>
    </location>
</feature>
<dbReference type="InParanoid" id="A0A6L2Q2E7"/>
<accession>A0A6L2Q2E7</accession>
<feature type="compositionally biased region" description="Basic and acidic residues" evidence="1">
    <location>
        <begin position="861"/>
        <end position="880"/>
    </location>
</feature>
<dbReference type="PANTHER" id="PTHR22948:SF76">
    <property type="entry name" value="FI20010P1-RELATED"/>
    <property type="match status" value="1"/>
</dbReference>
<evidence type="ECO:0000259" key="2">
    <source>
        <dbReference type="PROSITE" id="PS50304"/>
    </source>
</evidence>
<dbReference type="GO" id="GO:0005737">
    <property type="term" value="C:cytoplasm"/>
    <property type="evidence" value="ECO:0007669"/>
    <property type="project" value="UniProtKB-ARBA"/>
</dbReference>
<feature type="domain" description="Tudor" evidence="2">
    <location>
        <begin position="593"/>
        <end position="651"/>
    </location>
</feature>
<feature type="compositionally biased region" description="Polar residues" evidence="1">
    <location>
        <begin position="751"/>
        <end position="761"/>
    </location>
</feature>
<dbReference type="OrthoDB" id="9989103at2759"/>
<feature type="region of interest" description="Disordered" evidence="1">
    <location>
        <begin position="721"/>
        <end position="790"/>
    </location>
</feature>
<feature type="compositionally biased region" description="Basic and acidic residues" evidence="1">
    <location>
        <begin position="2668"/>
        <end position="2677"/>
    </location>
</feature>
<dbReference type="InterPro" id="IPR002999">
    <property type="entry name" value="Tudor"/>
</dbReference>
<feature type="domain" description="Tudor" evidence="2">
    <location>
        <begin position="2263"/>
        <end position="2321"/>
    </location>
</feature>
<dbReference type="FunFam" id="2.30.30.140:FF:000018">
    <property type="entry name" value="Serine/threonine-protein kinase 31"/>
    <property type="match status" value="3"/>
</dbReference>
<dbReference type="InterPro" id="IPR050621">
    <property type="entry name" value="Tudor_domain_containing"/>
</dbReference>
<feature type="domain" description="Tudor" evidence="2">
    <location>
        <begin position="1859"/>
        <end position="1915"/>
    </location>
</feature>
<dbReference type="Proteomes" id="UP000502823">
    <property type="component" value="Unassembled WGS sequence"/>
</dbReference>
<dbReference type="CDD" id="cd20379">
    <property type="entry name" value="Tudor_dTUD-like"/>
    <property type="match status" value="1"/>
</dbReference>
<feature type="region of interest" description="Disordered" evidence="1">
    <location>
        <begin position="2437"/>
        <end position="2473"/>
    </location>
</feature>
<dbReference type="InterPro" id="IPR035437">
    <property type="entry name" value="SNase_OB-fold_sf"/>
</dbReference>